<dbReference type="EMBL" id="MT143395">
    <property type="protein sequence ID" value="QJA96388.1"/>
    <property type="molecule type" value="Genomic_DNA"/>
</dbReference>
<dbReference type="AlphaFoldDB" id="A0A6M3LUW6"/>
<protein>
    <submittedName>
        <fullName evidence="1">Uncharacterized protein</fullName>
    </submittedName>
</protein>
<gene>
    <name evidence="1" type="ORF">MM415B08998_0009</name>
</gene>
<proteinExistence type="predicted"/>
<organism evidence="1">
    <name type="scientific">viral metagenome</name>
    <dbReference type="NCBI Taxonomy" id="1070528"/>
    <lineage>
        <taxon>unclassified sequences</taxon>
        <taxon>metagenomes</taxon>
        <taxon>organismal metagenomes</taxon>
    </lineage>
</organism>
<reference evidence="1" key="1">
    <citation type="submission" date="2020-03" db="EMBL/GenBank/DDBJ databases">
        <title>The deep terrestrial virosphere.</title>
        <authorList>
            <person name="Holmfeldt K."/>
            <person name="Nilsson E."/>
            <person name="Simone D."/>
            <person name="Lopez-Fernandez M."/>
            <person name="Wu X."/>
            <person name="de Brujin I."/>
            <person name="Lundin D."/>
            <person name="Andersson A."/>
            <person name="Bertilsson S."/>
            <person name="Dopson M."/>
        </authorList>
    </citation>
    <scope>NUCLEOTIDE SEQUENCE</scope>
    <source>
        <strain evidence="1">MM415B08998</strain>
    </source>
</reference>
<accession>A0A6M3LUW6</accession>
<name>A0A6M3LUW6_9ZZZZ</name>
<evidence type="ECO:0000313" key="1">
    <source>
        <dbReference type="EMBL" id="QJA96388.1"/>
    </source>
</evidence>
<sequence>MTNWDDLAVELNKVNVAFEKAIKSFESLTKTYQELIDYCKKIQESK</sequence>